<accession>A0A6J4TGH7</accession>
<feature type="region of interest" description="Disordered" evidence="1">
    <location>
        <begin position="1"/>
        <end position="58"/>
    </location>
</feature>
<protein>
    <submittedName>
        <fullName evidence="2">Uncharacterized protein</fullName>
    </submittedName>
</protein>
<dbReference type="EMBL" id="CADCVS010000405">
    <property type="protein sequence ID" value="CAA9522751.1"/>
    <property type="molecule type" value="Genomic_DNA"/>
</dbReference>
<name>A0A6J4TGH7_9ACTN</name>
<sequence length="58" mass="5965">MESPDVSDAGYPEEQPDSVVPDDDDSGKTGSAVEERARPSKEAERAPDNDDGTATGGG</sequence>
<evidence type="ECO:0000256" key="1">
    <source>
        <dbReference type="SAM" id="MobiDB-lite"/>
    </source>
</evidence>
<reference evidence="2" key="1">
    <citation type="submission" date="2020-02" db="EMBL/GenBank/DDBJ databases">
        <authorList>
            <person name="Meier V. D."/>
        </authorList>
    </citation>
    <scope>NUCLEOTIDE SEQUENCE</scope>
    <source>
        <strain evidence="2">AVDCRST_MAG30</strain>
    </source>
</reference>
<dbReference type="AlphaFoldDB" id="A0A6J4TGH7"/>
<proteinExistence type="predicted"/>
<organism evidence="2">
    <name type="scientific">uncultured Solirubrobacteraceae bacterium</name>
    <dbReference type="NCBI Taxonomy" id="1162706"/>
    <lineage>
        <taxon>Bacteria</taxon>
        <taxon>Bacillati</taxon>
        <taxon>Actinomycetota</taxon>
        <taxon>Thermoleophilia</taxon>
        <taxon>Solirubrobacterales</taxon>
        <taxon>Solirubrobacteraceae</taxon>
        <taxon>environmental samples</taxon>
    </lineage>
</organism>
<feature type="compositionally biased region" description="Basic and acidic residues" evidence="1">
    <location>
        <begin position="33"/>
        <end position="48"/>
    </location>
</feature>
<feature type="compositionally biased region" description="Acidic residues" evidence="1">
    <location>
        <begin position="14"/>
        <end position="25"/>
    </location>
</feature>
<gene>
    <name evidence="2" type="ORF">AVDCRST_MAG30-3148</name>
</gene>
<evidence type="ECO:0000313" key="2">
    <source>
        <dbReference type="EMBL" id="CAA9522751.1"/>
    </source>
</evidence>